<dbReference type="OrthoDB" id="4229519at2"/>
<evidence type="ECO:0000313" key="3">
    <source>
        <dbReference type="Proteomes" id="UP000253868"/>
    </source>
</evidence>
<reference evidence="3" key="1">
    <citation type="submission" date="2018-07" db="EMBL/GenBank/DDBJ databases">
        <authorList>
            <person name="Zhao J."/>
        </authorList>
    </citation>
    <scope>NUCLEOTIDE SEQUENCE [LARGE SCALE GENOMIC DNA]</scope>
    <source>
        <strain evidence="3">GSSD-12</strain>
    </source>
</reference>
<accession>A0A345HZU3</accession>
<dbReference type="AlphaFoldDB" id="A0A345HZU3"/>
<feature type="region of interest" description="Disordered" evidence="1">
    <location>
        <begin position="83"/>
        <end position="102"/>
    </location>
</feature>
<gene>
    <name evidence="2" type="ORF">DVK44_36050</name>
</gene>
<name>A0A345HZU3_9ACTN</name>
<dbReference type="KEGG" id="spad:DVK44_36050"/>
<dbReference type="Proteomes" id="UP000253868">
    <property type="component" value="Chromosome"/>
</dbReference>
<organism evidence="2 3">
    <name type="scientific">Streptomyces paludis</name>
    <dbReference type="NCBI Taxonomy" id="2282738"/>
    <lineage>
        <taxon>Bacteria</taxon>
        <taxon>Bacillati</taxon>
        <taxon>Actinomycetota</taxon>
        <taxon>Actinomycetes</taxon>
        <taxon>Kitasatosporales</taxon>
        <taxon>Streptomycetaceae</taxon>
        <taxon>Streptomyces</taxon>
    </lineage>
</organism>
<evidence type="ECO:0000256" key="1">
    <source>
        <dbReference type="SAM" id="MobiDB-lite"/>
    </source>
</evidence>
<sequence>MAVVMDELEQAAQWRAEDDEPPGVWLWRAGKGPALHVRIDGRWLPSSVLARLAYGDGRVAYQVVVTPPPSGGYERTYRWPQKGKLRPTSRTDTPAARVIGPA</sequence>
<keyword evidence="3" id="KW-1185">Reference proteome</keyword>
<proteinExistence type="predicted"/>
<dbReference type="EMBL" id="CP031194">
    <property type="protein sequence ID" value="AXG82217.1"/>
    <property type="molecule type" value="Genomic_DNA"/>
</dbReference>
<protein>
    <submittedName>
        <fullName evidence="2">Uncharacterized protein</fullName>
    </submittedName>
</protein>
<evidence type="ECO:0000313" key="2">
    <source>
        <dbReference type="EMBL" id="AXG82217.1"/>
    </source>
</evidence>